<comment type="caution">
    <text evidence="1">The sequence shown here is derived from an EMBL/GenBank/DDBJ whole genome shotgun (WGS) entry which is preliminary data.</text>
</comment>
<keyword evidence="2" id="KW-1185">Reference proteome</keyword>
<name>A0ABW2FK59_9BACL</name>
<dbReference type="Proteomes" id="UP001596378">
    <property type="component" value="Unassembled WGS sequence"/>
</dbReference>
<proteinExistence type="predicted"/>
<reference evidence="2" key="1">
    <citation type="journal article" date="2019" name="Int. J. Syst. Evol. Microbiol.">
        <title>The Global Catalogue of Microorganisms (GCM) 10K type strain sequencing project: providing services to taxonomists for standard genome sequencing and annotation.</title>
        <authorList>
            <consortium name="The Broad Institute Genomics Platform"/>
            <consortium name="The Broad Institute Genome Sequencing Center for Infectious Disease"/>
            <person name="Wu L."/>
            <person name="Ma J."/>
        </authorList>
    </citation>
    <scope>NUCLEOTIDE SEQUENCE [LARGE SCALE GENOMIC DNA]</scope>
    <source>
        <strain evidence="2">KCTC 12907</strain>
    </source>
</reference>
<dbReference type="EMBL" id="JBHTAI010000021">
    <property type="protein sequence ID" value="MFC7152158.1"/>
    <property type="molecule type" value="Genomic_DNA"/>
</dbReference>
<accession>A0ABW2FK59</accession>
<evidence type="ECO:0000313" key="2">
    <source>
        <dbReference type="Proteomes" id="UP001596378"/>
    </source>
</evidence>
<evidence type="ECO:0000313" key="1">
    <source>
        <dbReference type="EMBL" id="MFC7152158.1"/>
    </source>
</evidence>
<organism evidence="1 2">
    <name type="scientific">Cohnella cellulosilytica</name>
    <dbReference type="NCBI Taxonomy" id="986710"/>
    <lineage>
        <taxon>Bacteria</taxon>
        <taxon>Bacillati</taxon>
        <taxon>Bacillota</taxon>
        <taxon>Bacilli</taxon>
        <taxon>Bacillales</taxon>
        <taxon>Paenibacillaceae</taxon>
        <taxon>Cohnella</taxon>
    </lineage>
</organism>
<gene>
    <name evidence="1" type="ORF">ACFQMJ_26805</name>
</gene>
<sequence length="232" mass="26053">MFILKRKTLLSLFVLTILFASLSVTAFAAIRYSILVNGSPVKGEARVIDGVTYIPMRTVVEKLGGTYHVMPDLNRISISGKDRSMFGGHTKSNPLDTGSKAYIAINKGNDKFMAEISAVGLSTGSESWKKFPQLKGPAPEGYSFYFVKINYKVLSVEEPGTEVQLNFYDFNYIDSKTQELIPSLPLLMDHYQLKAGETFNDWIGFLVREDIELETITYSKNHDQTDALWIKV</sequence>
<protein>
    <recommendedName>
        <fullName evidence="3">Copper amine oxidase-like N-terminal domain-containing protein</fullName>
    </recommendedName>
</protein>
<evidence type="ECO:0008006" key="3">
    <source>
        <dbReference type="Google" id="ProtNLM"/>
    </source>
</evidence>
<dbReference type="RefSeq" id="WP_378044290.1">
    <property type="nucleotide sequence ID" value="NZ_JBHMDN010000004.1"/>
</dbReference>